<evidence type="ECO:0000313" key="11">
    <source>
        <dbReference type="Proteomes" id="UP001183410"/>
    </source>
</evidence>
<feature type="transmembrane region" description="Helical" evidence="8">
    <location>
        <begin position="73"/>
        <end position="91"/>
    </location>
</feature>
<comment type="subcellular location">
    <subcellularLocation>
        <location evidence="1">Cell membrane</location>
        <topology evidence="1">Multi-pass membrane protein</topology>
    </subcellularLocation>
</comment>
<reference evidence="11" key="1">
    <citation type="submission" date="2023-07" db="EMBL/GenBank/DDBJ databases">
        <title>30 novel species of actinomycetes from the DSMZ collection.</title>
        <authorList>
            <person name="Nouioui I."/>
        </authorList>
    </citation>
    <scope>NUCLEOTIDE SEQUENCE [LARGE SCALE GENOMIC DNA]</scope>
    <source>
        <strain evidence="11">DSM 44915</strain>
    </source>
</reference>
<dbReference type="Pfam" id="PF01569">
    <property type="entry name" value="PAP2"/>
    <property type="match status" value="1"/>
</dbReference>
<dbReference type="Proteomes" id="UP001183410">
    <property type="component" value="Unassembled WGS sequence"/>
</dbReference>
<keyword evidence="11" id="KW-1185">Reference proteome</keyword>
<accession>A0ABU2JRJ7</accession>
<dbReference type="PANTHER" id="PTHR14969:SF62">
    <property type="entry name" value="DECAPRENYLPHOSPHORYL-5-PHOSPHORIBOSE PHOSPHATASE RV3807C-RELATED"/>
    <property type="match status" value="1"/>
</dbReference>
<feature type="transmembrane region" description="Helical" evidence="8">
    <location>
        <begin position="12"/>
        <end position="31"/>
    </location>
</feature>
<dbReference type="InterPro" id="IPR000326">
    <property type="entry name" value="PAP2/HPO"/>
</dbReference>
<evidence type="ECO:0000313" key="10">
    <source>
        <dbReference type="EMBL" id="MDT0267582.1"/>
    </source>
</evidence>
<keyword evidence="4" id="KW-0378">Hydrolase</keyword>
<protein>
    <submittedName>
        <fullName evidence="10">Phosphatase PAP2 family protein</fullName>
    </submittedName>
</protein>
<dbReference type="CDD" id="cd01610">
    <property type="entry name" value="PAP2_like"/>
    <property type="match status" value="1"/>
</dbReference>
<dbReference type="Gene3D" id="1.20.144.10">
    <property type="entry name" value="Phosphatidic acid phosphatase type 2/haloperoxidase"/>
    <property type="match status" value="1"/>
</dbReference>
<comment type="caution">
    <text evidence="10">The sequence shown here is derived from an EMBL/GenBank/DDBJ whole genome shotgun (WGS) entry which is preliminary data.</text>
</comment>
<keyword evidence="2" id="KW-1003">Cell membrane</keyword>
<keyword evidence="3 8" id="KW-0812">Transmembrane</keyword>
<evidence type="ECO:0000256" key="3">
    <source>
        <dbReference type="ARBA" id="ARBA00022692"/>
    </source>
</evidence>
<feature type="transmembrane region" description="Helical" evidence="8">
    <location>
        <begin position="159"/>
        <end position="188"/>
    </location>
</feature>
<proteinExistence type="predicted"/>
<organism evidence="10 11">
    <name type="scientific">Streptomyces chisholmiae</name>
    <dbReference type="NCBI Taxonomy" id="3075540"/>
    <lineage>
        <taxon>Bacteria</taxon>
        <taxon>Bacillati</taxon>
        <taxon>Actinomycetota</taxon>
        <taxon>Actinomycetes</taxon>
        <taxon>Kitasatosporales</taxon>
        <taxon>Streptomycetaceae</taxon>
        <taxon>Streptomyces</taxon>
    </lineage>
</organism>
<evidence type="ECO:0000259" key="9">
    <source>
        <dbReference type="SMART" id="SM00014"/>
    </source>
</evidence>
<dbReference type="RefSeq" id="WP_311667667.1">
    <property type="nucleotide sequence ID" value="NZ_JAVREO010000008.1"/>
</dbReference>
<gene>
    <name evidence="10" type="ORF">RM844_14940</name>
</gene>
<keyword evidence="5 8" id="KW-1133">Transmembrane helix</keyword>
<feature type="transmembrane region" description="Helical" evidence="8">
    <location>
        <begin position="200"/>
        <end position="219"/>
    </location>
</feature>
<dbReference type="PANTHER" id="PTHR14969">
    <property type="entry name" value="SPHINGOSINE-1-PHOSPHATE PHOSPHOHYDROLASE"/>
    <property type="match status" value="1"/>
</dbReference>
<name>A0ABU2JRJ7_9ACTN</name>
<evidence type="ECO:0000256" key="7">
    <source>
        <dbReference type="SAM" id="MobiDB-lite"/>
    </source>
</evidence>
<dbReference type="SUPFAM" id="SSF48317">
    <property type="entry name" value="Acid phosphatase/Vanadium-dependent haloperoxidase"/>
    <property type="match status" value="1"/>
</dbReference>
<feature type="region of interest" description="Disordered" evidence="7">
    <location>
        <begin position="233"/>
        <end position="315"/>
    </location>
</feature>
<evidence type="ECO:0000256" key="5">
    <source>
        <dbReference type="ARBA" id="ARBA00022989"/>
    </source>
</evidence>
<evidence type="ECO:0000256" key="2">
    <source>
        <dbReference type="ARBA" id="ARBA00022475"/>
    </source>
</evidence>
<evidence type="ECO:0000256" key="4">
    <source>
        <dbReference type="ARBA" id="ARBA00022801"/>
    </source>
</evidence>
<feature type="domain" description="Phosphatidic acid phosphatase type 2/haloperoxidase" evidence="9">
    <location>
        <begin position="105"/>
        <end position="215"/>
    </location>
</feature>
<evidence type="ECO:0000256" key="8">
    <source>
        <dbReference type="SAM" id="Phobius"/>
    </source>
</evidence>
<evidence type="ECO:0000256" key="6">
    <source>
        <dbReference type="ARBA" id="ARBA00023136"/>
    </source>
</evidence>
<feature type="compositionally biased region" description="Low complexity" evidence="7">
    <location>
        <begin position="283"/>
        <end position="299"/>
    </location>
</feature>
<evidence type="ECO:0000256" key="1">
    <source>
        <dbReference type="ARBA" id="ARBA00004651"/>
    </source>
</evidence>
<keyword evidence="6 8" id="KW-0472">Membrane</keyword>
<dbReference type="EMBL" id="JAVREO010000008">
    <property type="protein sequence ID" value="MDT0267582.1"/>
    <property type="molecule type" value="Genomic_DNA"/>
</dbReference>
<dbReference type="InterPro" id="IPR036938">
    <property type="entry name" value="PAP2/HPO_sf"/>
</dbReference>
<sequence length="315" mass="32254">METDPEFGGTSRRLLIAVASLVLGVGVFLWLSPGGLGDGEPVWVVGGASVDGYQSITEWVADTPSWFGHSLEIATEGTLVLLGLILLWVWWTALRAGNAARAAGAIVVGFGMLAAYGLSETLKVLIEEERPCRAVPGANALAECPPVGDWSFPSNHSTLAVALGVGLAVLLPRLAAVTLPLAALGALLRVAVGVHYPHDVLAGATLGAAVVTAVLVLLGPPAVRPTATVFRRWLGHQPGSGGQHRRGGPVPPPPPRQDLVAPGAEGAHQPAGDARFGQPFGEAGQQQPVPGGAQVGGQPHALGGQPGDHPRRDHG</sequence>
<dbReference type="SMART" id="SM00014">
    <property type="entry name" value="acidPPc"/>
    <property type="match status" value="1"/>
</dbReference>
<feature type="transmembrane region" description="Helical" evidence="8">
    <location>
        <begin position="98"/>
        <end position="118"/>
    </location>
</feature>